<keyword evidence="2 4" id="KW-0238">DNA-binding</keyword>
<sequence>MKNKTDSKEKILTAAAMLFQVNGYNATGLNEILKESGSPKGSLYYYFPGGKEELALEAIKLSSETIQKRLKNTLDKYSNPVEAIQSVIKNIIEDLKNDGKLKDISLSLIALETYLSIESLRKACESAFIDIQNVYTKKLIESGLSKETAQELGIFIQVIIEGAITISVTEKNSRAFLTVSKQIGILLNSYINNSTFLRGQ</sequence>
<dbReference type="AlphaFoldDB" id="A0A7Y0EEA4"/>
<evidence type="ECO:0000313" key="6">
    <source>
        <dbReference type="EMBL" id="NMM61778.1"/>
    </source>
</evidence>
<dbReference type="PROSITE" id="PS50977">
    <property type="entry name" value="HTH_TETR_2"/>
    <property type="match status" value="1"/>
</dbReference>
<dbReference type="Pfam" id="PF21993">
    <property type="entry name" value="TetR_C_13_2"/>
    <property type="match status" value="1"/>
</dbReference>
<dbReference type="EMBL" id="JABBNI010000007">
    <property type="protein sequence ID" value="NMM61778.1"/>
    <property type="molecule type" value="Genomic_DNA"/>
</dbReference>
<evidence type="ECO:0000256" key="2">
    <source>
        <dbReference type="ARBA" id="ARBA00023125"/>
    </source>
</evidence>
<dbReference type="InterPro" id="IPR009057">
    <property type="entry name" value="Homeodomain-like_sf"/>
</dbReference>
<comment type="caution">
    <text evidence="6">The sequence shown here is derived from an EMBL/GenBank/DDBJ whole genome shotgun (WGS) entry which is preliminary data.</text>
</comment>
<dbReference type="PRINTS" id="PR00455">
    <property type="entry name" value="HTHTETR"/>
</dbReference>
<evidence type="ECO:0000256" key="3">
    <source>
        <dbReference type="ARBA" id="ARBA00023163"/>
    </source>
</evidence>
<keyword evidence="3" id="KW-0804">Transcription</keyword>
<dbReference type="Gene3D" id="1.10.357.10">
    <property type="entry name" value="Tetracycline Repressor, domain 2"/>
    <property type="match status" value="1"/>
</dbReference>
<dbReference type="Proteomes" id="UP000537131">
    <property type="component" value="Unassembled WGS sequence"/>
</dbReference>
<protein>
    <submittedName>
        <fullName evidence="6">TetR/AcrR family transcriptional regulator</fullName>
    </submittedName>
</protein>
<dbReference type="InterPro" id="IPR001647">
    <property type="entry name" value="HTH_TetR"/>
</dbReference>
<evidence type="ECO:0000259" key="5">
    <source>
        <dbReference type="PROSITE" id="PS50977"/>
    </source>
</evidence>
<feature type="DNA-binding region" description="H-T-H motif" evidence="4">
    <location>
        <begin position="28"/>
        <end position="47"/>
    </location>
</feature>
<organism evidence="6 7">
    <name type="scientific">Clostridium muellerianum</name>
    <dbReference type="NCBI Taxonomy" id="2716538"/>
    <lineage>
        <taxon>Bacteria</taxon>
        <taxon>Bacillati</taxon>
        <taxon>Bacillota</taxon>
        <taxon>Clostridia</taxon>
        <taxon>Eubacteriales</taxon>
        <taxon>Clostridiaceae</taxon>
        <taxon>Clostridium</taxon>
    </lineage>
</organism>
<dbReference type="InterPro" id="IPR036271">
    <property type="entry name" value="Tet_transcr_reg_TetR-rel_C_sf"/>
</dbReference>
<gene>
    <name evidence="6" type="ORF">HBE96_03555</name>
</gene>
<name>A0A7Y0EEA4_9CLOT</name>
<dbReference type="GO" id="GO:0003677">
    <property type="term" value="F:DNA binding"/>
    <property type="evidence" value="ECO:0007669"/>
    <property type="project" value="UniProtKB-UniRule"/>
</dbReference>
<dbReference type="RefSeq" id="WP_169296384.1">
    <property type="nucleotide sequence ID" value="NZ_JABBNI010000007.1"/>
</dbReference>
<evidence type="ECO:0000256" key="1">
    <source>
        <dbReference type="ARBA" id="ARBA00023015"/>
    </source>
</evidence>
<reference evidence="6 7" key="2">
    <citation type="submission" date="2020-06" db="EMBL/GenBank/DDBJ databases">
        <title>Complete Genome Sequence of Clostridium muelleri sp. nov. P21T, an Acid-Alcohol Producing Acetogen Isolated from Old Hay.</title>
        <authorList>
            <person name="Duncan K.E."/>
            <person name="Tanner R.S."/>
        </authorList>
    </citation>
    <scope>NUCLEOTIDE SEQUENCE [LARGE SCALE GENOMIC DNA]</scope>
    <source>
        <strain evidence="6 7">P21</strain>
    </source>
</reference>
<keyword evidence="1" id="KW-0805">Transcription regulation</keyword>
<dbReference type="SUPFAM" id="SSF48498">
    <property type="entry name" value="Tetracyclin repressor-like, C-terminal domain"/>
    <property type="match status" value="1"/>
</dbReference>
<reference evidence="6 7" key="1">
    <citation type="submission" date="2020-04" db="EMBL/GenBank/DDBJ databases">
        <authorList>
            <person name="Doyle D.A."/>
        </authorList>
    </citation>
    <scope>NUCLEOTIDE SEQUENCE [LARGE SCALE GENOMIC DNA]</scope>
    <source>
        <strain evidence="6 7">P21</strain>
    </source>
</reference>
<evidence type="ECO:0000256" key="4">
    <source>
        <dbReference type="PROSITE-ProRule" id="PRU00335"/>
    </source>
</evidence>
<dbReference type="SUPFAM" id="SSF46689">
    <property type="entry name" value="Homeodomain-like"/>
    <property type="match status" value="1"/>
</dbReference>
<evidence type="ECO:0000313" key="7">
    <source>
        <dbReference type="Proteomes" id="UP000537131"/>
    </source>
</evidence>
<dbReference type="InterPro" id="IPR054156">
    <property type="entry name" value="YxaF_TetR_C"/>
</dbReference>
<proteinExistence type="predicted"/>
<dbReference type="Pfam" id="PF00440">
    <property type="entry name" value="TetR_N"/>
    <property type="match status" value="1"/>
</dbReference>
<keyword evidence="7" id="KW-1185">Reference proteome</keyword>
<dbReference type="PANTHER" id="PTHR47506">
    <property type="entry name" value="TRANSCRIPTIONAL REGULATORY PROTEIN"/>
    <property type="match status" value="1"/>
</dbReference>
<feature type="domain" description="HTH tetR-type" evidence="5">
    <location>
        <begin position="5"/>
        <end position="65"/>
    </location>
</feature>
<accession>A0A7Y0EEA4</accession>
<dbReference type="PANTHER" id="PTHR47506:SF3">
    <property type="entry name" value="HTH-TYPE TRANSCRIPTIONAL REGULATOR LMRA"/>
    <property type="match status" value="1"/>
</dbReference>